<organism evidence="1 2">
    <name type="scientific">Agarivorans aestuarii</name>
    <dbReference type="NCBI Taxonomy" id="1563703"/>
    <lineage>
        <taxon>Bacteria</taxon>
        <taxon>Pseudomonadati</taxon>
        <taxon>Pseudomonadota</taxon>
        <taxon>Gammaproteobacteria</taxon>
        <taxon>Alteromonadales</taxon>
        <taxon>Alteromonadaceae</taxon>
        <taxon>Agarivorans</taxon>
    </lineage>
</organism>
<evidence type="ECO:0000313" key="1">
    <source>
        <dbReference type="EMBL" id="MEE1673257.1"/>
    </source>
</evidence>
<dbReference type="Proteomes" id="UP001310248">
    <property type="component" value="Unassembled WGS sequence"/>
</dbReference>
<evidence type="ECO:0000313" key="2">
    <source>
        <dbReference type="Proteomes" id="UP001310248"/>
    </source>
</evidence>
<sequence>MFKQYCKACGEDTDHKELMKQKPSKYGTSKTEQFKAFMEGFFGGTASTLGASLDLLDRYVVCQKCGCKTLDNKGEEFQ</sequence>
<proteinExistence type="predicted"/>
<gene>
    <name evidence="1" type="ORF">SNR37_002671</name>
</gene>
<protein>
    <recommendedName>
        <fullName evidence="3">Pullulanase</fullName>
    </recommendedName>
</protein>
<reference evidence="1 2" key="2">
    <citation type="submission" date="2023-12" db="EMBL/GenBank/DDBJ databases">
        <authorList>
            <consortium name="Cladostephus spongiosus"/>
            <person name="Lorente B."/>
            <person name="Cabral C."/>
            <person name="Frias J."/>
            <person name="Faria J."/>
            <person name="Toubarro D."/>
        </authorList>
    </citation>
    <scope>NUCLEOTIDE SEQUENCE [LARGE SCALE GENOMIC DNA]</scope>
    <source>
        <strain evidence="1 2">ZMCS4</strain>
    </source>
</reference>
<dbReference type="RefSeq" id="WP_329774598.1">
    <property type="nucleotide sequence ID" value="NZ_JAYDYW010000004.1"/>
</dbReference>
<reference evidence="2" key="1">
    <citation type="submission" date="2023-07" db="EMBL/GenBank/DDBJ databases">
        <title>Draft genome sequence of Agarivorans aestuarii strain ZMCS4, a CAZymes producing bacteria isolated from the marine brown algae Clodostephus spongiosus.</title>
        <authorList>
            <person name="Lorente B."/>
            <person name="Cabral C."/>
            <person name="Frias J."/>
            <person name="Faria J."/>
            <person name="Toubarro D."/>
        </authorList>
    </citation>
    <scope>NUCLEOTIDE SEQUENCE [LARGE SCALE GENOMIC DNA]</scope>
    <source>
        <strain evidence="2">ZMCS4</strain>
    </source>
</reference>
<keyword evidence="2" id="KW-1185">Reference proteome</keyword>
<name>A0ABU7G1H1_9ALTE</name>
<comment type="caution">
    <text evidence="1">The sequence shown here is derived from an EMBL/GenBank/DDBJ whole genome shotgun (WGS) entry which is preliminary data.</text>
</comment>
<dbReference type="EMBL" id="JAYDYW010000004">
    <property type="protein sequence ID" value="MEE1673257.1"/>
    <property type="molecule type" value="Genomic_DNA"/>
</dbReference>
<evidence type="ECO:0008006" key="3">
    <source>
        <dbReference type="Google" id="ProtNLM"/>
    </source>
</evidence>
<accession>A0ABU7G1H1</accession>